<keyword evidence="5 8" id="KW-1133">Transmembrane helix</keyword>
<feature type="transmembrane region" description="Helical" evidence="8">
    <location>
        <begin position="180"/>
        <end position="202"/>
    </location>
</feature>
<comment type="subcellular location">
    <subcellularLocation>
        <location evidence="1">Endoplasmic reticulum membrane</location>
        <topology evidence="1">Multi-pass membrane protein</topology>
    </subcellularLocation>
</comment>
<dbReference type="Proteomes" id="UP000005627">
    <property type="component" value="Chromosome 8"/>
</dbReference>
<dbReference type="PANTHER" id="PTHR14969">
    <property type="entry name" value="SPHINGOSINE-1-PHOSPHATE PHOSPHOHYDROLASE"/>
    <property type="match status" value="1"/>
</dbReference>
<feature type="domain" description="Phosphatidic acid phosphatase type 2/haloperoxidase" evidence="9">
    <location>
        <begin position="105"/>
        <end position="225"/>
    </location>
</feature>
<dbReference type="SMART" id="SM00014">
    <property type="entry name" value="acidPPc"/>
    <property type="match status" value="1"/>
</dbReference>
<dbReference type="CDD" id="cd03388">
    <property type="entry name" value="PAP2_SPPase1"/>
    <property type="match status" value="1"/>
</dbReference>
<protein>
    <recommendedName>
        <fullName evidence="9">Phosphatidic acid phosphatase type 2/haloperoxidase domain-containing protein</fullName>
    </recommendedName>
</protein>
<accession>G8ZZB4</accession>
<feature type="transmembrane region" description="Helical" evidence="8">
    <location>
        <begin position="214"/>
        <end position="234"/>
    </location>
</feature>
<organism evidence="10 11">
    <name type="scientific">Torulaspora delbrueckii</name>
    <name type="common">Yeast</name>
    <name type="synonym">Candida colliculosa</name>
    <dbReference type="NCBI Taxonomy" id="4950"/>
    <lineage>
        <taxon>Eukaryota</taxon>
        <taxon>Fungi</taxon>
        <taxon>Dikarya</taxon>
        <taxon>Ascomycota</taxon>
        <taxon>Saccharomycotina</taxon>
        <taxon>Saccharomycetes</taxon>
        <taxon>Saccharomycetales</taxon>
        <taxon>Saccharomycetaceae</taxon>
        <taxon>Torulaspora</taxon>
    </lineage>
</organism>
<dbReference type="RefSeq" id="XP_003683169.1">
    <property type="nucleotide sequence ID" value="XM_003683121.1"/>
</dbReference>
<proteinExistence type="inferred from homology"/>
<feature type="transmembrane region" description="Helical" evidence="8">
    <location>
        <begin position="307"/>
        <end position="325"/>
    </location>
</feature>
<evidence type="ECO:0000256" key="2">
    <source>
        <dbReference type="ARBA" id="ARBA00022692"/>
    </source>
</evidence>
<dbReference type="GeneID" id="11500964"/>
<keyword evidence="2 8" id="KW-0812">Transmembrane</keyword>
<dbReference type="eggNOG" id="KOG2822">
    <property type="taxonomic scope" value="Eukaryota"/>
</dbReference>
<evidence type="ECO:0000256" key="8">
    <source>
        <dbReference type="SAM" id="Phobius"/>
    </source>
</evidence>
<evidence type="ECO:0000313" key="11">
    <source>
        <dbReference type="Proteomes" id="UP000005627"/>
    </source>
</evidence>
<feature type="transmembrane region" description="Helical" evidence="8">
    <location>
        <begin position="240"/>
        <end position="258"/>
    </location>
</feature>
<dbReference type="GO" id="GO:0042392">
    <property type="term" value="F:sphingosine-1-phosphate phosphatase activity"/>
    <property type="evidence" value="ECO:0007669"/>
    <property type="project" value="EnsemblFungi"/>
</dbReference>
<dbReference type="SUPFAM" id="SSF48317">
    <property type="entry name" value="Acid phosphatase/Vanadium-dependent haloperoxidase"/>
    <property type="match status" value="1"/>
</dbReference>
<dbReference type="GO" id="GO:0005789">
    <property type="term" value="C:endoplasmic reticulum membrane"/>
    <property type="evidence" value="ECO:0007669"/>
    <property type="project" value="UniProtKB-SubCell"/>
</dbReference>
<dbReference type="InterPro" id="IPR036938">
    <property type="entry name" value="PAP2/HPO_sf"/>
</dbReference>
<dbReference type="Pfam" id="PF01569">
    <property type="entry name" value="PAP2"/>
    <property type="match status" value="1"/>
</dbReference>
<evidence type="ECO:0000256" key="1">
    <source>
        <dbReference type="ARBA" id="ARBA00004477"/>
    </source>
</evidence>
<dbReference type="InParanoid" id="G8ZZB4"/>
<dbReference type="Gene3D" id="1.20.144.10">
    <property type="entry name" value="Phosphatidic acid phosphatase type 2/haloperoxidase"/>
    <property type="match status" value="1"/>
</dbReference>
<dbReference type="STRING" id="1076872.G8ZZB4"/>
<sequence length="401" mass="46035">MTVNERRRSRGLSNPNDFQEEHLLQHPGNYPRERYMKRMTRIRYAMRQYLIQFTDNQSLALFEWQARHRTQFRDVYFAYTALLGSHTFYVLCLPIPAFLGAFDLVRDMVYILGYSIYLSGFFKDYWCLPRPQSPPLHRITLSAYTALEYGAPSSHSANATGVTLLLLWNTWTSPTLSLPVKLGCSFLSLFYYFTLVVGRIYCGMHGMLDITSGAAIGIVCFVVQLLAKSFLSGYDLTTRWWFPICSVGWGLLILLNHVRPIDECPCFEDSVAFIGVVSGVECGDWFLHRFGKVAGADMGLQRGFRFFIYRLCVGIPCIVIWKYVISKPLAYNFLIKVLRFKDDRDEKAAVHAKKNEDVKCPLYIGEAKIDIFGRFIIYAGIPITVVIICPAMFELLNIMSY</sequence>
<feature type="transmembrane region" description="Helical" evidence="8">
    <location>
        <begin position="76"/>
        <end position="102"/>
    </location>
</feature>
<evidence type="ECO:0000256" key="4">
    <source>
        <dbReference type="ARBA" id="ARBA00022824"/>
    </source>
</evidence>
<reference evidence="10 11" key="1">
    <citation type="journal article" date="2011" name="Proc. Natl. Acad. Sci. U.S.A.">
        <title>Evolutionary erosion of yeast sex chromosomes by mating-type switching accidents.</title>
        <authorList>
            <person name="Gordon J.L."/>
            <person name="Armisen D."/>
            <person name="Proux-Wera E."/>
            <person name="Oheigeartaigh S.S."/>
            <person name="Byrne K.P."/>
            <person name="Wolfe K.H."/>
        </authorList>
    </citation>
    <scope>NUCLEOTIDE SEQUENCE [LARGE SCALE GENOMIC DNA]</scope>
    <source>
        <strain evidence="11">ATCC 10662 / CBS 1146 / NBRC 0425 / NCYC 2629 / NRRL Y-866</strain>
    </source>
</reference>
<evidence type="ECO:0000256" key="3">
    <source>
        <dbReference type="ARBA" id="ARBA00022801"/>
    </source>
</evidence>
<evidence type="ECO:0000256" key="6">
    <source>
        <dbReference type="ARBA" id="ARBA00023136"/>
    </source>
</evidence>
<keyword evidence="11" id="KW-1185">Reference proteome</keyword>
<dbReference type="PANTHER" id="PTHR14969:SF28">
    <property type="entry name" value="DIHYDROSPHINGOSINE 1-PHOSPHATE PHOSPHATASE LCB3-RELATED"/>
    <property type="match status" value="1"/>
</dbReference>
<evidence type="ECO:0000259" key="9">
    <source>
        <dbReference type="SMART" id="SM00014"/>
    </source>
</evidence>
<dbReference type="GO" id="GO:0006629">
    <property type="term" value="P:lipid metabolic process"/>
    <property type="evidence" value="ECO:0007669"/>
    <property type="project" value="UniProtKB-ARBA"/>
</dbReference>
<comment type="similarity">
    <text evidence="7">Belongs to the type 2 lipid phosphate phosphatase family.</text>
</comment>
<dbReference type="InterPro" id="IPR000326">
    <property type="entry name" value="PAP2/HPO"/>
</dbReference>
<gene>
    <name evidence="10" type="primary">TDEL0H00990</name>
    <name evidence="10" type="ORF">TDEL_0H00990</name>
</gene>
<keyword evidence="3" id="KW-0378">Hydrolase</keyword>
<dbReference type="KEGG" id="tdl:TDEL_0H00990"/>
<dbReference type="EMBL" id="HE616749">
    <property type="protein sequence ID" value="CCE93958.1"/>
    <property type="molecule type" value="Genomic_DNA"/>
</dbReference>
<evidence type="ECO:0000256" key="5">
    <source>
        <dbReference type="ARBA" id="ARBA00022989"/>
    </source>
</evidence>
<feature type="transmembrane region" description="Helical" evidence="8">
    <location>
        <begin position="375"/>
        <end position="393"/>
    </location>
</feature>
<dbReference type="HOGENOM" id="CLU_019266_1_1_1"/>
<dbReference type="GO" id="GO:0019722">
    <property type="term" value="P:calcium-mediated signaling"/>
    <property type="evidence" value="ECO:0007669"/>
    <property type="project" value="EnsemblFungi"/>
</dbReference>
<evidence type="ECO:0000256" key="7">
    <source>
        <dbReference type="ARBA" id="ARBA00038324"/>
    </source>
</evidence>
<keyword evidence="4" id="KW-0256">Endoplasmic reticulum</keyword>
<name>G8ZZB4_TORDE</name>
<dbReference type="FunCoup" id="G8ZZB4">
    <property type="interactions" value="373"/>
</dbReference>
<dbReference type="OrthoDB" id="301434at2759"/>
<dbReference type="AlphaFoldDB" id="G8ZZB4"/>
<evidence type="ECO:0000313" key="10">
    <source>
        <dbReference type="EMBL" id="CCE93958.1"/>
    </source>
</evidence>
<keyword evidence="6 8" id="KW-0472">Membrane</keyword>